<dbReference type="GO" id="GO:0009813">
    <property type="term" value="P:flavonoid biosynthetic process"/>
    <property type="evidence" value="ECO:0007669"/>
    <property type="project" value="UniProtKB-KW"/>
</dbReference>
<evidence type="ECO:0000256" key="4">
    <source>
        <dbReference type="ARBA" id="ARBA00023241"/>
    </source>
</evidence>
<dbReference type="OrthoDB" id="5835829at2759"/>
<evidence type="ECO:0000256" key="1">
    <source>
        <dbReference type="ARBA" id="ARBA00009995"/>
    </source>
</evidence>
<keyword evidence="6" id="KW-1185">Reference proteome</keyword>
<keyword evidence="3 5" id="KW-0808">Transferase</keyword>
<proteinExistence type="inferred from homology"/>
<evidence type="ECO:0000313" key="5">
    <source>
        <dbReference type="EMBL" id="GFY86051.1"/>
    </source>
</evidence>
<organism evidence="5 6">
    <name type="scientific">Actinidia rufa</name>
    <dbReference type="NCBI Taxonomy" id="165716"/>
    <lineage>
        <taxon>Eukaryota</taxon>
        <taxon>Viridiplantae</taxon>
        <taxon>Streptophyta</taxon>
        <taxon>Embryophyta</taxon>
        <taxon>Tracheophyta</taxon>
        <taxon>Spermatophyta</taxon>
        <taxon>Magnoliopsida</taxon>
        <taxon>eudicotyledons</taxon>
        <taxon>Gunneridae</taxon>
        <taxon>Pentapetalae</taxon>
        <taxon>asterids</taxon>
        <taxon>Ericales</taxon>
        <taxon>Actinidiaceae</taxon>
        <taxon>Actinidia</taxon>
    </lineage>
</organism>
<dbReference type="CDD" id="cd03784">
    <property type="entry name" value="GT1_Gtf-like"/>
    <property type="match status" value="1"/>
</dbReference>
<dbReference type="SUPFAM" id="SSF53756">
    <property type="entry name" value="UDP-Glycosyltransferase/glycogen phosphorylase"/>
    <property type="match status" value="1"/>
</dbReference>
<dbReference type="InterPro" id="IPR002213">
    <property type="entry name" value="UDP_glucos_trans"/>
</dbReference>
<reference evidence="5 6" key="1">
    <citation type="submission" date="2019-07" db="EMBL/GenBank/DDBJ databases">
        <title>De Novo Assembly of kiwifruit Actinidia rufa.</title>
        <authorList>
            <person name="Sugita-Konishi S."/>
            <person name="Sato K."/>
            <person name="Mori E."/>
            <person name="Abe Y."/>
            <person name="Kisaki G."/>
            <person name="Hamano K."/>
            <person name="Suezawa K."/>
            <person name="Otani M."/>
            <person name="Fukuda T."/>
            <person name="Manabe T."/>
            <person name="Gomi K."/>
            <person name="Tabuchi M."/>
            <person name="Akimitsu K."/>
            <person name="Kataoka I."/>
        </authorList>
    </citation>
    <scope>NUCLEOTIDE SEQUENCE [LARGE SCALE GENOMIC DNA]</scope>
    <source>
        <strain evidence="6">cv. Fuchu</strain>
    </source>
</reference>
<dbReference type="PANTHER" id="PTHR48047:SF45">
    <property type="entry name" value="SCOPOLETIN GLUCOSYLTRANSFERASE-LIKE"/>
    <property type="match status" value="1"/>
</dbReference>
<evidence type="ECO:0000256" key="3">
    <source>
        <dbReference type="ARBA" id="ARBA00022679"/>
    </source>
</evidence>
<protein>
    <submittedName>
        <fullName evidence="5">UDP-glucosyltransferase 73B2</fullName>
    </submittedName>
</protein>
<evidence type="ECO:0000256" key="2">
    <source>
        <dbReference type="ARBA" id="ARBA00022676"/>
    </source>
</evidence>
<gene>
    <name evidence="5" type="ORF">Acr_04g0007890</name>
</gene>
<evidence type="ECO:0000313" key="6">
    <source>
        <dbReference type="Proteomes" id="UP000585474"/>
    </source>
</evidence>
<name>A0A7J0EHV5_9ERIC</name>
<dbReference type="Gene3D" id="3.40.50.2000">
    <property type="entry name" value="Glycogen Phosphorylase B"/>
    <property type="match status" value="3"/>
</dbReference>
<accession>A0A7J0EHV5</accession>
<keyword evidence="4" id="KW-0284">Flavonoid biosynthesis</keyword>
<comment type="similarity">
    <text evidence="1">Belongs to the UDP-glycosyltransferase family.</text>
</comment>
<keyword evidence="2" id="KW-0328">Glycosyltransferase</keyword>
<dbReference type="PANTHER" id="PTHR48047">
    <property type="entry name" value="GLYCOSYLTRANSFERASE"/>
    <property type="match status" value="1"/>
</dbReference>
<dbReference type="GO" id="GO:0035251">
    <property type="term" value="F:UDP-glucosyltransferase activity"/>
    <property type="evidence" value="ECO:0007669"/>
    <property type="project" value="TreeGrafter"/>
</dbReference>
<sequence>MDSTGEPLHVIFLPYMAPGHMIPMVDIARLFAAHGVHVTIITTKMNALRFKATIDRDVAAADRHITLEILPFPSAEAGLPEGCENLADTPSHEMAMRLFHTIDLLQPRSKSSCVIAVPIALSPIGKTTTTFLELFGRVKEAEKKSYGMVANSFHALESAYADYYRKAIGIKGWHVGPVSLFNKDEVDNAERGDKATINRESCFHWLDSKEPNSVLYVCFGSLSRFSKTQLTEMVHAFEDTSCSFIWVVPKVLKTNEAADPEWWLPEGFKERMEESGKGLILRGWAPQVLRIGVPVGNEDWKMSPTDETSLISRDKIYKAVSQVMDGGNEAEGMRRVVKRLGELAMEAIEDGGSSYNDLKTLMEDIKLYRQKNRISSPSSGVTP</sequence>
<dbReference type="Proteomes" id="UP000585474">
    <property type="component" value="Unassembled WGS sequence"/>
</dbReference>
<dbReference type="AlphaFoldDB" id="A0A7J0EHV5"/>
<dbReference type="EMBL" id="BJWL01000004">
    <property type="protein sequence ID" value="GFY86051.1"/>
    <property type="molecule type" value="Genomic_DNA"/>
</dbReference>
<comment type="caution">
    <text evidence="5">The sequence shown here is derived from an EMBL/GenBank/DDBJ whole genome shotgun (WGS) entry which is preliminary data.</text>
</comment>